<dbReference type="PRINTS" id="PR00039">
    <property type="entry name" value="HTHLYSR"/>
</dbReference>
<dbReference type="Gene3D" id="1.10.10.10">
    <property type="entry name" value="Winged helix-like DNA-binding domain superfamily/Winged helix DNA-binding domain"/>
    <property type="match status" value="1"/>
</dbReference>
<dbReference type="CDD" id="cd08417">
    <property type="entry name" value="PBP2_Nitroaromatics_like"/>
    <property type="match status" value="1"/>
</dbReference>
<dbReference type="SUPFAM" id="SSF46785">
    <property type="entry name" value="Winged helix' DNA-binding domain"/>
    <property type="match status" value="1"/>
</dbReference>
<dbReference type="InterPro" id="IPR005119">
    <property type="entry name" value="LysR_subst-bd"/>
</dbReference>
<dbReference type="InterPro" id="IPR036390">
    <property type="entry name" value="WH_DNA-bd_sf"/>
</dbReference>
<dbReference type="PROSITE" id="PS50931">
    <property type="entry name" value="HTH_LYSR"/>
    <property type="match status" value="1"/>
</dbReference>
<accession>A0A4Y9ENC6</accession>
<keyword evidence="2" id="KW-0805">Transcription regulation</keyword>
<dbReference type="Proteomes" id="UP000297737">
    <property type="component" value="Unassembled WGS sequence"/>
</dbReference>
<evidence type="ECO:0000256" key="2">
    <source>
        <dbReference type="ARBA" id="ARBA00023015"/>
    </source>
</evidence>
<comment type="similarity">
    <text evidence="1">Belongs to the LysR transcriptional regulatory family.</text>
</comment>
<sequence>MRELNISGVDLNLLPPLLTLLRRRNVTHAANDAGLSQPAMSRALARLRALLGDPLLVRGNRGYVLTPRAAALLPLLESTLGGVRALLAPAAFDPAVAVRTIRLAATDTHAVLLLPAVLARLAVEAPGIDLRVESYGPDLIARIERGDLDLAFATSATPLPPGAMSAPVALDRLALVMRRGHPAAAHDWTLADYGRWPHVGISLLGDGASDLDARLAAVGVRRRFALVTPYFTAALAAVGSSDCVTTLSARFAEFYADQFDLLVKPPPFTDSDIGITIVWSDLRNGDPVLAWFRALLTEVAENLNHGEPQKVPIM</sequence>
<evidence type="ECO:0000256" key="4">
    <source>
        <dbReference type="ARBA" id="ARBA00023163"/>
    </source>
</evidence>
<evidence type="ECO:0000313" key="6">
    <source>
        <dbReference type="EMBL" id="TFU03575.1"/>
    </source>
</evidence>
<keyword evidence="4" id="KW-0804">Transcription</keyword>
<evidence type="ECO:0000256" key="3">
    <source>
        <dbReference type="ARBA" id="ARBA00023125"/>
    </source>
</evidence>
<comment type="caution">
    <text evidence="6">The sequence shown here is derived from an EMBL/GenBank/DDBJ whole genome shotgun (WGS) entry which is preliminary data.</text>
</comment>
<dbReference type="RefSeq" id="WP_135246167.1">
    <property type="nucleotide sequence ID" value="NZ_SIHO01000002.1"/>
</dbReference>
<dbReference type="InterPro" id="IPR000847">
    <property type="entry name" value="LysR_HTH_N"/>
</dbReference>
<dbReference type="SUPFAM" id="SSF53850">
    <property type="entry name" value="Periplasmic binding protein-like II"/>
    <property type="match status" value="1"/>
</dbReference>
<dbReference type="Pfam" id="PF03466">
    <property type="entry name" value="LysR_substrate"/>
    <property type="match status" value="1"/>
</dbReference>
<organism evidence="6 7">
    <name type="scientific">Glacieibacterium arshaanense</name>
    <dbReference type="NCBI Taxonomy" id="2511025"/>
    <lineage>
        <taxon>Bacteria</taxon>
        <taxon>Pseudomonadati</taxon>
        <taxon>Pseudomonadota</taxon>
        <taxon>Alphaproteobacteria</taxon>
        <taxon>Sphingomonadales</taxon>
        <taxon>Sphingosinicellaceae</taxon>
        <taxon>Glacieibacterium</taxon>
    </lineage>
</organism>
<feature type="domain" description="HTH lysR-type" evidence="5">
    <location>
        <begin position="9"/>
        <end position="66"/>
    </location>
</feature>
<keyword evidence="3" id="KW-0238">DNA-binding</keyword>
<dbReference type="InterPro" id="IPR037402">
    <property type="entry name" value="YidZ_PBP2"/>
</dbReference>
<dbReference type="GO" id="GO:0003677">
    <property type="term" value="F:DNA binding"/>
    <property type="evidence" value="ECO:0007669"/>
    <property type="project" value="UniProtKB-KW"/>
</dbReference>
<evidence type="ECO:0000256" key="1">
    <source>
        <dbReference type="ARBA" id="ARBA00009437"/>
    </source>
</evidence>
<name>A0A4Y9ENC6_9SPHN</name>
<dbReference type="InterPro" id="IPR050389">
    <property type="entry name" value="LysR-type_TF"/>
</dbReference>
<proteinExistence type="inferred from homology"/>
<dbReference type="GO" id="GO:0003700">
    <property type="term" value="F:DNA-binding transcription factor activity"/>
    <property type="evidence" value="ECO:0007669"/>
    <property type="project" value="InterPro"/>
</dbReference>
<dbReference type="InterPro" id="IPR036388">
    <property type="entry name" value="WH-like_DNA-bd_sf"/>
</dbReference>
<evidence type="ECO:0000313" key="7">
    <source>
        <dbReference type="Proteomes" id="UP000297737"/>
    </source>
</evidence>
<dbReference type="AlphaFoldDB" id="A0A4Y9ENC6"/>
<dbReference type="EMBL" id="SIHO01000002">
    <property type="protein sequence ID" value="TFU03575.1"/>
    <property type="molecule type" value="Genomic_DNA"/>
</dbReference>
<evidence type="ECO:0000259" key="5">
    <source>
        <dbReference type="PROSITE" id="PS50931"/>
    </source>
</evidence>
<dbReference type="PANTHER" id="PTHR30118">
    <property type="entry name" value="HTH-TYPE TRANSCRIPTIONAL REGULATOR LEUO-RELATED"/>
    <property type="match status" value="1"/>
</dbReference>
<dbReference type="Pfam" id="PF00126">
    <property type="entry name" value="HTH_1"/>
    <property type="match status" value="1"/>
</dbReference>
<protein>
    <submittedName>
        <fullName evidence="6">LysR family transcriptional regulator</fullName>
    </submittedName>
</protein>
<keyword evidence="7" id="KW-1185">Reference proteome</keyword>
<gene>
    <name evidence="6" type="ORF">EUV02_10475</name>
</gene>
<dbReference type="OrthoDB" id="8339333at2"/>
<reference evidence="6 7" key="1">
    <citation type="submission" date="2019-02" db="EMBL/GenBank/DDBJ databases">
        <title>Polymorphobacter sp. isolated from the lake at the Tibet of China.</title>
        <authorList>
            <person name="Li A."/>
        </authorList>
    </citation>
    <scope>NUCLEOTIDE SEQUENCE [LARGE SCALE GENOMIC DNA]</scope>
    <source>
        <strain evidence="6 7">DJ1R-1</strain>
    </source>
</reference>
<dbReference type="PANTHER" id="PTHR30118:SF15">
    <property type="entry name" value="TRANSCRIPTIONAL REGULATORY PROTEIN"/>
    <property type="match status" value="1"/>
</dbReference>
<dbReference type="Gene3D" id="3.40.190.10">
    <property type="entry name" value="Periplasmic binding protein-like II"/>
    <property type="match status" value="2"/>
</dbReference>